<dbReference type="Proteomes" id="UP001216674">
    <property type="component" value="Unassembled WGS sequence"/>
</dbReference>
<evidence type="ECO:0000256" key="3">
    <source>
        <dbReference type="ARBA" id="ARBA00023237"/>
    </source>
</evidence>
<protein>
    <submittedName>
        <fullName evidence="6">TonB C-terminal domain-containing protein</fullName>
    </submittedName>
</protein>
<evidence type="ECO:0000313" key="7">
    <source>
        <dbReference type="Proteomes" id="UP001216674"/>
    </source>
</evidence>
<dbReference type="Gene3D" id="3.30.1150.10">
    <property type="match status" value="1"/>
</dbReference>
<sequence>MKGSSASVSRLALAGCLSCLGLPAATGTVYAQETALAAGERAQFFDVDIPAQPLVDALARFAVISGRSALFPASLVSGRMSSQVSGRYTAKAALHRLLEGTGLDVEEISGGRVAALVLKPVAADGPVAGTGVDASDLGGYEALVQARIWDAICAYPETSLASYRALIRFRVAPDGHVYHLRLLGSTGDRARDVVLMRALAPVRMDRAPPPKMSQPVTMAILPAQSGGPACVAAGH</sequence>
<evidence type="ECO:0000313" key="6">
    <source>
        <dbReference type="EMBL" id="MDF3839170.1"/>
    </source>
</evidence>
<feature type="domain" description="Secretin/TonB short N-terminal" evidence="5">
    <location>
        <begin position="67"/>
        <end position="119"/>
    </location>
</feature>
<keyword evidence="4" id="KW-0732">Signal</keyword>
<feature type="signal peptide" evidence="4">
    <location>
        <begin position="1"/>
        <end position="31"/>
    </location>
</feature>
<dbReference type="Pfam" id="PF07660">
    <property type="entry name" value="STN"/>
    <property type="match status" value="1"/>
</dbReference>
<evidence type="ECO:0000256" key="4">
    <source>
        <dbReference type="SAM" id="SignalP"/>
    </source>
</evidence>
<gene>
    <name evidence="6" type="ORF">P3W85_40475</name>
</gene>
<keyword evidence="3" id="KW-0998">Cell outer membrane</keyword>
<dbReference type="RefSeq" id="WP_276268939.1">
    <property type="nucleotide sequence ID" value="NZ_JARJLM010000657.1"/>
</dbReference>
<feature type="chain" id="PRO_5045961791" evidence="4">
    <location>
        <begin position="32"/>
        <end position="235"/>
    </location>
</feature>
<dbReference type="Gene3D" id="3.55.50.30">
    <property type="match status" value="1"/>
</dbReference>
<dbReference type="SUPFAM" id="SSF74653">
    <property type="entry name" value="TolA/TonB C-terminal domain"/>
    <property type="match status" value="1"/>
</dbReference>
<accession>A0ABT6B2R7</accession>
<dbReference type="SMART" id="SM00965">
    <property type="entry name" value="STN"/>
    <property type="match status" value="1"/>
</dbReference>
<dbReference type="InterPro" id="IPR011662">
    <property type="entry name" value="Secretin/TonB_short_N"/>
</dbReference>
<evidence type="ECO:0000256" key="2">
    <source>
        <dbReference type="ARBA" id="ARBA00023136"/>
    </source>
</evidence>
<reference evidence="6 7" key="1">
    <citation type="submission" date="2023-03" db="EMBL/GenBank/DDBJ databases">
        <title>Draft assemblies of triclosan tolerant bacteria isolated from returned activated sludge.</title>
        <authorList>
            <person name="Van Hamelsveld S."/>
        </authorList>
    </citation>
    <scope>NUCLEOTIDE SEQUENCE [LARGE SCALE GENOMIC DNA]</scope>
    <source>
        <strain evidence="6 7">GW210010_S58</strain>
    </source>
</reference>
<proteinExistence type="predicted"/>
<evidence type="ECO:0000259" key="5">
    <source>
        <dbReference type="SMART" id="SM00965"/>
    </source>
</evidence>
<keyword evidence="1" id="KW-0813">Transport</keyword>
<comment type="caution">
    <text evidence="6">The sequence shown here is derived from an EMBL/GenBank/DDBJ whole genome shotgun (WGS) entry which is preliminary data.</text>
</comment>
<organism evidence="6 7">
    <name type="scientific">Cupriavidus basilensis</name>
    <dbReference type="NCBI Taxonomy" id="68895"/>
    <lineage>
        <taxon>Bacteria</taxon>
        <taxon>Pseudomonadati</taxon>
        <taxon>Pseudomonadota</taxon>
        <taxon>Betaproteobacteria</taxon>
        <taxon>Burkholderiales</taxon>
        <taxon>Burkholderiaceae</taxon>
        <taxon>Cupriavidus</taxon>
    </lineage>
</organism>
<name>A0ABT6B2R7_9BURK</name>
<keyword evidence="7" id="KW-1185">Reference proteome</keyword>
<dbReference type="EMBL" id="JARJLM010000657">
    <property type="protein sequence ID" value="MDF3839170.1"/>
    <property type="molecule type" value="Genomic_DNA"/>
</dbReference>
<dbReference type="Pfam" id="PF13103">
    <property type="entry name" value="TonB_2"/>
    <property type="match status" value="1"/>
</dbReference>
<evidence type="ECO:0000256" key="1">
    <source>
        <dbReference type="ARBA" id="ARBA00022448"/>
    </source>
</evidence>
<keyword evidence="2" id="KW-0472">Membrane</keyword>